<dbReference type="AlphaFoldDB" id="A0A1F7WRX8"/>
<dbReference type="SMART" id="SM00382">
    <property type="entry name" value="AAA"/>
    <property type="match status" value="2"/>
</dbReference>
<keyword evidence="2" id="KW-0547">Nucleotide-binding</keyword>
<feature type="domain" description="ABC transporter" evidence="6">
    <location>
        <begin position="3"/>
        <end position="264"/>
    </location>
</feature>
<gene>
    <name evidence="7" type="ORF">A2008_02275</name>
</gene>
<proteinExistence type="predicted"/>
<evidence type="ECO:0000313" key="8">
    <source>
        <dbReference type="Proteomes" id="UP000178735"/>
    </source>
</evidence>
<dbReference type="InterPro" id="IPR017871">
    <property type="entry name" value="ABC_transporter-like_CS"/>
</dbReference>
<dbReference type="InterPro" id="IPR051309">
    <property type="entry name" value="ABCF_ATPase"/>
</dbReference>
<evidence type="ECO:0000313" key="7">
    <source>
        <dbReference type="EMBL" id="OGM05542.1"/>
    </source>
</evidence>
<organism evidence="7 8">
    <name type="scientific">Candidatus Wallbacteria bacterium GWC2_49_35</name>
    <dbReference type="NCBI Taxonomy" id="1817813"/>
    <lineage>
        <taxon>Bacteria</taxon>
        <taxon>Candidatus Walliibacteriota</taxon>
    </lineage>
</organism>
<dbReference type="PROSITE" id="PS00211">
    <property type="entry name" value="ABC_TRANSPORTER_1"/>
    <property type="match status" value="2"/>
</dbReference>
<feature type="domain" description="ABC transporter" evidence="6">
    <location>
        <begin position="333"/>
        <end position="546"/>
    </location>
</feature>
<keyword evidence="3" id="KW-0067">ATP-binding</keyword>
<dbReference type="GO" id="GO:0003676">
    <property type="term" value="F:nucleic acid binding"/>
    <property type="evidence" value="ECO:0007669"/>
    <property type="project" value="UniProtKB-ARBA"/>
</dbReference>
<dbReference type="PANTHER" id="PTHR42855:SF2">
    <property type="entry name" value="DRUG RESISTANCE ABC TRANSPORTER,ATP-BINDING PROTEIN"/>
    <property type="match status" value="1"/>
</dbReference>
<reference evidence="7 8" key="1">
    <citation type="journal article" date="2016" name="Nat. Commun.">
        <title>Thousands of microbial genomes shed light on interconnected biogeochemical processes in an aquifer system.</title>
        <authorList>
            <person name="Anantharaman K."/>
            <person name="Brown C.T."/>
            <person name="Hug L.A."/>
            <person name="Sharon I."/>
            <person name="Castelle C.J."/>
            <person name="Probst A.J."/>
            <person name="Thomas B.C."/>
            <person name="Singh A."/>
            <person name="Wilkins M.J."/>
            <person name="Karaoz U."/>
            <person name="Brodie E.L."/>
            <person name="Williams K.H."/>
            <person name="Hubbard S.S."/>
            <person name="Banfield J.F."/>
        </authorList>
    </citation>
    <scope>NUCLEOTIDE SEQUENCE [LARGE SCALE GENOMIC DNA]</scope>
</reference>
<keyword evidence="4" id="KW-0175">Coiled coil</keyword>
<keyword evidence="1" id="KW-0677">Repeat</keyword>
<dbReference type="STRING" id="1817813.A2008_02275"/>
<dbReference type="FunFam" id="3.40.50.300:FF:000309">
    <property type="entry name" value="ABC transporter ATP-binding protein"/>
    <property type="match status" value="1"/>
</dbReference>
<feature type="compositionally biased region" description="Basic and acidic residues" evidence="5">
    <location>
        <begin position="559"/>
        <end position="570"/>
    </location>
</feature>
<evidence type="ECO:0000256" key="2">
    <source>
        <dbReference type="ARBA" id="ARBA00022741"/>
    </source>
</evidence>
<dbReference type="PANTHER" id="PTHR42855">
    <property type="entry name" value="ABC TRANSPORTER ATP-BINDING SUBUNIT"/>
    <property type="match status" value="1"/>
</dbReference>
<name>A0A1F7WRX8_9BACT</name>
<dbReference type="Proteomes" id="UP000178735">
    <property type="component" value="Unassembled WGS sequence"/>
</dbReference>
<evidence type="ECO:0000256" key="5">
    <source>
        <dbReference type="SAM" id="MobiDB-lite"/>
    </source>
</evidence>
<dbReference type="InterPro" id="IPR003593">
    <property type="entry name" value="AAA+_ATPase"/>
</dbReference>
<dbReference type="PROSITE" id="PS50893">
    <property type="entry name" value="ABC_TRANSPORTER_2"/>
    <property type="match status" value="2"/>
</dbReference>
<evidence type="ECO:0000259" key="6">
    <source>
        <dbReference type="PROSITE" id="PS50893"/>
    </source>
</evidence>
<dbReference type="Pfam" id="PF00005">
    <property type="entry name" value="ABC_tran"/>
    <property type="match status" value="2"/>
</dbReference>
<feature type="region of interest" description="Disordered" evidence="5">
    <location>
        <begin position="544"/>
        <end position="589"/>
    </location>
</feature>
<dbReference type="InterPro" id="IPR027417">
    <property type="entry name" value="P-loop_NTPase"/>
</dbReference>
<dbReference type="Pfam" id="PF12848">
    <property type="entry name" value="ABC_tran_Xtn"/>
    <property type="match status" value="1"/>
</dbReference>
<dbReference type="InterPro" id="IPR032781">
    <property type="entry name" value="ABC_tran_Xtn"/>
</dbReference>
<dbReference type="CDD" id="cd03221">
    <property type="entry name" value="ABCF_EF-3"/>
    <property type="match status" value="2"/>
</dbReference>
<protein>
    <recommendedName>
        <fullName evidence="6">ABC transporter domain-containing protein</fullName>
    </recommendedName>
</protein>
<dbReference type="InterPro" id="IPR003439">
    <property type="entry name" value="ABC_transporter-like_ATP-bd"/>
</dbReference>
<dbReference type="Gene3D" id="3.40.50.300">
    <property type="entry name" value="P-loop containing nucleotide triphosphate hydrolases"/>
    <property type="match status" value="2"/>
</dbReference>
<sequence length="665" mass="75185">MLLSFNKVSFSFASQDILKSASFIIRENSKAALIGRNGSGKTTLINLIKGALAPAEGEIIKKRDIKLGYVDQHLAPEFDSMPLIDFIRLDFAHLFEMENKIKELEHKISTVKHGFEKSASYNAMMEEYSAMIDRYEREGGYSLNSRINSVVAGLGFTPDEREKPISQFSGGMKTRAQLCKLLLKEFDLIVLDEPTNYLDTDSLEFLETSLKNSRTAALIISHDRYFLDSVVDRVLYLYNKKIEEFPGNYSDFSEIFEVRQNERIDEYERQQDFIKKTEEFYMKYKAGIKSKMARGRKKFIDRLERLNDPRIYGRSVKLDFSANTGIESGRVVVSASGLKKAFGEKLLFEDASFEVTRGSIVGLIGGNGAGKTTLLKMILGRESGFEGDIKTGHNVIYGYQDQLLTGLDMKNRVIDEIWDIKRLMTEGELRKYLAKFLFFGDDVFKGVSALSGGEKSRLIMAKIIMGGANTLILDEPTNHLDIESKEVLEQALVNFDGTIIFVSHDRYFIDKVASGLIVIDQKRVKYYNGNYTYYKEKISEGAGRNFSEGGAPENFGTAEDGRTKRQKEPPADASSQAVENSGRKAPLSKNAERVLRAELEKTETEISETESRITAMEKIFASNEIDGRQLAYSEIESLNRDYAELKSALDRLYEKWQNLCSGLDS</sequence>
<evidence type="ECO:0000256" key="4">
    <source>
        <dbReference type="SAM" id="Coils"/>
    </source>
</evidence>
<dbReference type="FunFam" id="3.40.50.300:FF:000011">
    <property type="entry name" value="Putative ABC transporter ATP-binding component"/>
    <property type="match status" value="1"/>
</dbReference>
<evidence type="ECO:0000256" key="1">
    <source>
        <dbReference type="ARBA" id="ARBA00022737"/>
    </source>
</evidence>
<evidence type="ECO:0000256" key="3">
    <source>
        <dbReference type="ARBA" id="ARBA00022840"/>
    </source>
</evidence>
<dbReference type="EMBL" id="MGFH01000110">
    <property type="protein sequence ID" value="OGM05542.1"/>
    <property type="molecule type" value="Genomic_DNA"/>
</dbReference>
<dbReference type="Gene3D" id="1.10.287.380">
    <property type="entry name" value="Valyl-tRNA synthetase, C-terminal domain"/>
    <property type="match status" value="1"/>
</dbReference>
<accession>A0A1F7WRX8</accession>
<comment type="caution">
    <text evidence="7">The sequence shown here is derived from an EMBL/GenBank/DDBJ whole genome shotgun (WGS) entry which is preliminary data.</text>
</comment>
<feature type="coiled-coil region" evidence="4">
    <location>
        <begin position="592"/>
        <end position="655"/>
    </location>
</feature>
<dbReference type="InterPro" id="IPR037118">
    <property type="entry name" value="Val-tRNA_synth_C_sf"/>
</dbReference>
<dbReference type="GO" id="GO:0016887">
    <property type="term" value="F:ATP hydrolysis activity"/>
    <property type="evidence" value="ECO:0007669"/>
    <property type="project" value="InterPro"/>
</dbReference>
<dbReference type="GO" id="GO:0005524">
    <property type="term" value="F:ATP binding"/>
    <property type="evidence" value="ECO:0007669"/>
    <property type="project" value="UniProtKB-KW"/>
</dbReference>
<dbReference type="SUPFAM" id="SSF52540">
    <property type="entry name" value="P-loop containing nucleoside triphosphate hydrolases"/>
    <property type="match status" value="2"/>
</dbReference>